<name>A0A916DW54_9BACT</name>
<dbReference type="PROSITE" id="PS50005">
    <property type="entry name" value="TPR"/>
    <property type="match status" value="2"/>
</dbReference>
<dbReference type="SUPFAM" id="SSF46894">
    <property type="entry name" value="C-terminal effector domain of the bipartite response regulators"/>
    <property type="match status" value="1"/>
</dbReference>
<dbReference type="AlphaFoldDB" id="A0A916DW54"/>
<keyword evidence="7" id="KW-0812">Transmembrane</keyword>
<feature type="domain" description="HTH luxR-type" evidence="8">
    <location>
        <begin position="527"/>
        <end position="562"/>
    </location>
</feature>
<comment type="similarity">
    <text evidence="5">Belongs to the Rap family.</text>
</comment>
<feature type="transmembrane region" description="Helical" evidence="7">
    <location>
        <begin position="376"/>
        <end position="393"/>
    </location>
</feature>
<gene>
    <name evidence="9" type="ORF">AsAng_0052220</name>
</gene>
<dbReference type="PANTHER" id="PTHR46630:SF1">
    <property type="entry name" value="TETRATRICOPEPTIDE REPEAT PROTEIN 29"/>
    <property type="match status" value="1"/>
</dbReference>
<dbReference type="InterPro" id="IPR051476">
    <property type="entry name" value="Bac_ResReg_Asp_Phosphatase"/>
</dbReference>
<accession>A0A916DW54</accession>
<evidence type="ECO:0000256" key="7">
    <source>
        <dbReference type="SAM" id="Phobius"/>
    </source>
</evidence>
<dbReference type="GO" id="GO:0003677">
    <property type="term" value="F:DNA binding"/>
    <property type="evidence" value="ECO:0007669"/>
    <property type="project" value="InterPro"/>
</dbReference>
<dbReference type="InterPro" id="IPR019734">
    <property type="entry name" value="TPR_rpt"/>
</dbReference>
<evidence type="ECO:0000259" key="8">
    <source>
        <dbReference type="Pfam" id="PF00196"/>
    </source>
</evidence>
<proteinExistence type="inferred from homology"/>
<dbReference type="SMART" id="SM00028">
    <property type="entry name" value="TPR"/>
    <property type="match status" value="5"/>
</dbReference>
<keyword evidence="4 6" id="KW-0802">TPR repeat</keyword>
<keyword evidence="7" id="KW-0472">Membrane</keyword>
<dbReference type="EMBL" id="AP026867">
    <property type="protein sequence ID" value="BDS14442.1"/>
    <property type="molecule type" value="Genomic_DNA"/>
</dbReference>
<organism evidence="9 10">
    <name type="scientific">Aureispira anguillae</name>
    <dbReference type="NCBI Taxonomy" id="2864201"/>
    <lineage>
        <taxon>Bacteria</taxon>
        <taxon>Pseudomonadati</taxon>
        <taxon>Bacteroidota</taxon>
        <taxon>Saprospiria</taxon>
        <taxon>Saprospirales</taxon>
        <taxon>Saprospiraceae</taxon>
        <taxon>Aureispira</taxon>
    </lineage>
</organism>
<evidence type="ECO:0000256" key="1">
    <source>
        <dbReference type="ARBA" id="ARBA00004496"/>
    </source>
</evidence>
<dbReference type="KEGG" id="aup:AsAng_0052220"/>
<feature type="repeat" description="TPR" evidence="6">
    <location>
        <begin position="131"/>
        <end position="164"/>
    </location>
</feature>
<keyword evidence="7" id="KW-1133">Transmembrane helix</keyword>
<dbReference type="GO" id="GO:0005737">
    <property type="term" value="C:cytoplasm"/>
    <property type="evidence" value="ECO:0007669"/>
    <property type="project" value="UniProtKB-SubCell"/>
</dbReference>
<reference evidence="9" key="1">
    <citation type="submission" date="2022-09" db="EMBL/GenBank/DDBJ databases">
        <title>Aureispira anguillicida sp. nov., isolated from Leptocephalus of Japanese eel Anguilla japonica.</title>
        <authorList>
            <person name="Yuasa K."/>
            <person name="Mekata T."/>
            <person name="Ikunari K."/>
        </authorList>
    </citation>
    <scope>NUCLEOTIDE SEQUENCE</scope>
    <source>
        <strain evidence="9">EL160426</strain>
    </source>
</reference>
<dbReference type="InterPro" id="IPR036388">
    <property type="entry name" value="WH-like_DNA-bd_sf"/>
</dbReference>
<dbReference type="InterPro" id="IPR016032">
    <property type="entry name" value="Sig_transdc_resp-reg_C-effctor"/>
</dbReference>
<evidence type="ECO:0000256" key="5">
    <source>
        <dbReference type="ARBA" id="ARBA00038253"/>
    </source>
</evidence>
<protein>
    <submittedName>
        <fullName evidence="9">Tetratricopeptide repeat protein</fullName>
    </submittedName>
</protein>
<dbReference type="Pfam" id="PF00196">
    <property type="entry name" value="GerE"/>
    <property type="match status" value="1"/>
</dbReference>
<evidence type="ECO:0000256" key="3">
    <source>
        <dbReference type="ARBA" id="ARBA00022737"/>
    </source>
</evidence>
<dbReference type="GO" id="GO:0006355">
    <property type="term" value="P:regulation of DNA-templated transcription"/>
    <property type="evidence" value="ECO:0007669"/>
    <property type="project" value="InterPro"/>
</dbReference>
<evidence type="ECO:0000256" key="6">
    <source>
        <dbReference type="PROSITE-ProRule" id="PRU00339"/>
    </source>
</evidence>
<dbReference type="Proteomes" id="UP001060919">
    <property type="component" value="Chromosome"/>
</dbReference>
<keyword evidence="2" id="KW-0963">Cytoplasm</keyword>
<evidence type="ECO:0000313" key="9">
    <source>
        <dbReference type="EMBL" id="BDS14442.1"/>
    </source>
</evidence>
<keyword evidence="3" id="KW-0677">Repeat</keyword>
<comment type="subcellular location">
    <subcellularLocation>
        <location evidence="1">Cytoplasm</location>
    </subcellularLocation>
</comment>
<evidence type="ECO:0000256" key="4">
    <source>
        <dbReference type="ARBA" id="ARBA00022803"/>
    </source>
</evidence>
<dbReference type="PANTHER" id="PTHR46630">
    <property type="entry name" value="TETRATRICOPEPTIDE REPEAT PROTEIN 29"/>
    <property type="match status" value="1"/>
</dbReference>
<evidence type="ECO:0000313" key="10">
    <source>
        <dbReference type="Proteomes" id="UP001060919"/>
    </source>
</evidence>
<evidence type="ECO:0000256" key="2">
    <source>
        <dbReference type="ARBA" id="ARBA00022490"/>
    </source>
</evidence>
<dbReference type="Gene3D" id="1.10.10.10">
    <property type="entry name" value="Winged helix-like DNA-binding domain superfamily/Winged helix DNA-binding domain"/>
    <property type="match status" value="1"/>
</dbReference>
<feature type="repeat" description="TPR" evidence="6">
    <location>
        <begin position="248"/>
        <end position="281"/>
    </location>
</feature>
<dbReference type="InterPro" id="IPR011990">
    <property type="entry name" value="TPR-like_helical_dom_sf"/>
</dbReference>
<dbReference type="SUPFAM" id="SSF48452">
    <property type="entry name" value="TPR-like"/>
    <property type="match status" value="1"/>
</dbReference>
<sequence>MGKQAVNAQVSTKELIEYSKKYIYTDLDSATWFIQEALRQAEKEKDSLLWAKSLKIGGVIYYSKGELENASALFYKANYFFKRLNKAKDLAQIQNNQALIYRDLGLYDRAAKLHLSTLEFFESVKDTLRIGQVYNNLGIVYQRIKDLDLALTYYNKALMFNKYMDAGTLGALFLNKGIIYDLKDQNKQALVYYLKALDYYQSVNYVEDVIGIYINIAALHIKATRLDSALYYHQKADQEGASFVQYNPLYYGQLGEIYYKKKEYKKALEHLNKAYLLKKENGVKFNLRIILRWLRETYMELGQYEDALKYTIEEKELQDSLYQMERIKLVQSLEIQYNVEKKEQQIVSLNDSLVLAKNQKLLADKELVIQKIHRNVSILGIGILLIFIGLIINRMRIRKKLFLVREASLEQQHRISELERKQLQADLEHKSRTLSNLALSAIQKNEMLDTLDEKLQMLVQKDQQASLAIKPIQKMLKEQVSIEEDWNQFKVHFEEVHPEFYKKLLAISTTLTQNDLRHCTYIKVKLESKEIARIMGISPKSVQMSRYRIKKKLQLDRKEDLFVFIERL</sequence>
<keyword evidence="10" id="KW-1185">Reference proteome</keyword>
<dbReference type="Pfam" id="PF13424">
    <property type="entry name" value="TPR_12"/>
    <property type="match status" value="1"/>
</dbReference>
<dbReference type="Pfam" id="PF13181">
    <property type="entry name" value="TPR_8"/>
    <property type="match status" value="1"/>
</dbReference>
<dbReference type="Gene3D" id="1.25.40.10">
    <property type="entry name" value="Tetratricopeptide repeat domain"/>
    <property type="match status" value="3"/>
</dbReference>
<dbReference type="InterPro" id="IPR000792">
    <property type="entry name" value="Tscrpt_reg_LuxR_C"/>
</dbReference>